<keyword evidence="1" id="KW-0235">DNA replication</keyword>
<dbReference type="InterPro" id="IPR029703">
    <property type="entry name" value="POL2"/>
</dbReference>
<dbReference type="AlphaFoldDB" id="A0A815XFI5"/>
<dbReference type="PANTHER" id="PTHR10670:SF0">
    <property type="entry name" value="DNA POLYMERASE EPSILON CATALYTIC SUBUNIT A"/>
    <property type="match status" value="1"/>
</dbReference>
<organism evidence="3 4">
    <name type="scientific">Adineta steineri</name>
    <dbReference type="NCBI Taxonomy" id="433720"/>
    <lineage>
        <taxon>Eukaryota</taxon>
        <taxon>Metazoa</taxon>
        <taxon>Spiralia</taxon>
        <taxon>Gnathifera</taxon>
        <taxon>Rotifera</taxon>
        <taxon>Eurotatoria</taxon>
        <taxon>Bdelloidea</taxon>
        <taxon>Adinetida</taxon>
        <taxon>Adinetidae</taxon>
        <taxon>Adineta</taxon>
    </lineage>
</organism>
<keyword evidence="1" id="KW-0548">Nucleotidyltransferase</keyword>
<dbReference type="GO" id="GO:0006297">
    <property type="term" value="P:nucleotide-excision repair, DNA gap filling"/>
    <property type="evidence" value="ECO:0007669"/>
    <property type="project" value="TreeGrafter"/>
</dbReference>
<dbReference type="GO" id="GO:0003677">
    <property type="term" value="F:DNA binding"/>
    <property type="evidence" value="ECO:0007669"/>
    <property type="project" value="UniProtKB-KW"/>
</dbReference>
<comment type="caution">
    <text evidence="3">The sequence shown here is derived from an EMBL/GenBank/DDBJ whole genome shotgun (WGS) entry which is preliminary data.</text>
</comment>
<keyword evidence="1" id="KW-0238">DNA-binding</keyword>
<reference evidence="3" key="1">
    <citation type="submission" date="2021-02" db="EMBL/GenBank/DDBJ databases">
        <authorList>
            <person name="Nowell W R."/>
        </authorList>
    </citation>
    <scope>NUCLEOTIDE SEQUENCE</scope>
</reference>
<dbReference type="GO" id="GO:0008310">
    <property type="term" value="F:single-stranded DNA 3'-5' DNA exonuclease activity"/>
    <property type="evidence" value="ECO:0007669"/>
    <property type="project" value="TreeGrafter"/>
</dbReference>
<keyword evidence="1" id="KW-0862">Zinc</keyword>
<dbReference type="Pfam" id="PF22634">
    <property type="entry name" value="POL2_thumb"/>
    <property type="match status" value="1"/>
</dbReference>
<evidence type="ECO:0000256" key="1">
    <source>
        <dbReference type="RuleBase" id="RU365029"/>
    </source>
</evidence>
<keyword evidence="1" id="KW-0411">Iron-sulfur</keyword>
<dbReference type="GO" id="GO:0000278">
    <property type="term" value="P:mitotic cell cycle"/>
    <property type="evidence" value="ECO:0007669"/>
    <property type="project" value="TreeGrafter"/>
</dbReference>
<evidence type="ECO:0000313" key="4">
    <source>
        <dbReference type="Proteomes" id="UP000663845"/>
    </source>
</evidence>
<comment type="subcellular location">
    <subcellularLocation>
        <location evidence="1">Nucleus</location>
    </subcellularLocation>
</comment>
<accession>A0A815XFI5</accession>
<comment type="catalytic activity">
    <reaction evidence="1">
        <text>DNA(n) + a 2'-deoxyribonucleoside 5'-triphosphate = DNA(n+1) + diphosphate</text>
        <dbReference type="Rhea" id="RHEA:22508"/>
        <dbReference type="Rhea" id="RHEA-COMP:17339"/>
        <dbReference type="Rhea" id="RHEA-COMP:17340"/>
        <dbReference type="ChEBI" id="CHEBI:33019"/>
        <dbReference type="ChEBI" id="CHEBI:61560"/>
        <dbReference type="ChEBI" id="CHEBI:173112"/>
        <dbReference type="EC" id="2.7.7.7"/>
    </reaction>
</comment>
<dbReference type="GO" id="GO:0045004">
    <property type="term" value="P:DNA replication proofreading"/>
    <property type="evidence" value="ECO:0007669"/>
    <property type="project" value="TreeGrafter"/>
</dbReference>
<protein>
    <recommendedName>
        <fullName evidence="1">DNA polymerase epsilon catalytic subunit</fullName>
        <ecNumber evidence="1">2.7.7.7</ecNumber>
    </recommendedName>
</protein>
<proteinExistence type="inferred from homology"/>
<keyword evidence="1" id="KW-0808">Transferase</keyword>
<dbReference type="PANTHER" id="PTHR10670">
    <property type="entry name" value="DNA POLYMERASE EPSILON CATALYTIC SUBUNIT A"/>
    <property type="match status" value="1"/>
</dbReference>
<evidence type="ECO:0000259" key="2">
    <source>
        <dbReference type="Pfam" id="PF22634"/>
    </source>
</evidence>
<keyword evidence="1" id="KW-0408">Iron</keyword>
<sequence length="38" mass="4141">LAEFLGEDVIKDKGLCCRFVIANVPRDAPVTERAIPLA</sequence>
<comment type="cofactor">
    <cofactor evidence="1">
        <name>[4Fe-4S] cluster</name>
        <dbReference type="ChEBI" id="CHEBI:49883"/>
    </cofactor>
</comment>
<keyword evidence="1" id="KW-0004">4Fe-4S</keyword>
<dbReference type="Proteomes" id="UP000663845">
    <property type="component" value="Unassembled WGS sequence"/>
</dbReference>
<dbReference type="GO" id="GO:0051539">
    <property type="term" value="F:4 iron, 4 sulfur cluster binding"/>
    <property type="evidence" value="ECO:0007669"/>
    <property type="project" value="UniProtKB-KW"/>
</dbReference>
<gene>
    <name evidence="3" type="ORF">JYZ213_LOCUS46663</name>
</gene>
<dbReference type="EMBL" id="CAJNOG010006079">
    <property type="protein sequence ID" value="CAF1557079.1"/>
    <property type="molecule type" value="Genomic_DNA"/>
</dbReference>
<dbReference type="InterPro" id="IPR055191">
    <property type="entry name" value="POL2_thumb"/>
</dbReference>
<keyword evidence="1" id="KW-0863">Zinc-finger</keyword>
<dbReference type="GO" id="GO:0006272">
    <property type="term" value="P:leading strand elongation"/>
    <property type="evidence" value="ECO:0007669"/>
    <property type="project" value="TreeGrafter"/>
</dbReference>
<keyword evidence="1" id="KW-0539">Nucleus</keyword>
<dbReference type="GO" id="GO:0008622">
    <property type="term" value="C:epsilon DNA polymerase complex"/>
    <property type="evidence" value="ECO:0007669"/>
    <property type="project" value="InterPro"/>
</dbReference>
<dbReference type="GO" id="GO:0006287">
    <property type="term" value="P:base-excision repair, gap-filling"/>
    <property type="evidence" value="ECO:0007669"/>
    <property type="project" value="TreeGrafter"/>
</dbReference>
<dbReference type="GO" id="GO:0003887">
    <property type="term" value="F:DNA-directed DNA polymerase activity"/>
    <property type="evidence" value="ECO:0007669"/>
    <property type="project" value="UniProtKB-KW"/>
</dbReference>
<feature type="non-terminal residue" evidence="3">
    <location>
        <position position="38"/>
    </location>
</feature>
<evidence type="ECO:0000313" key="3">
    <source>
        <dbReference type="EMBL" id="CAF1557079.1"/>
    </source>
</evidence>
<dbReference type="EC" id="2.7.7.7" evidence="1"/>
<keyword evidence="1" id="KW-0239">DNA-directed DNA polymerase</keyword>
<keyword evidence="1" id="KW-0479">Metal-binding</keyword>
<feature type="domain" description="DNA polymerase epsilon ,catalytic subunit A thumb" evidence="2">
    <location>
        <begin position="1"/>
        <end position="37"/>
    </location>
</feature>
<feature type="non-terminal residue" evidence="3">
    <location>
        <position position="1"/>
    </location>
</feature>
<comment type="function">
    <text evidence="1">DNA polymerase II participates in chromosomal DNA replication.</text>
</comment>
<comment type="similarity">
    <text evidence="1">Belongs to the DNA polymerase type-B family.</text>
</comment>
<dbReference type="GO" id="GO:0008270">
    <property type="term" value="F:zinc ion binding"/>
    <property type="evidence" value="ECO:0007669"/>
    <property type="project" value="UniProtKB-KW"/>
</dbReference>
<name>A0A815XFI5_9BILA</name>